<feature type="domain" description="Protein kinase" evidence="10">
    <location>
        <begin position="15"/>
        <end position="247"/>
    </location>
</feature>
<name>A0ABS2UYI0_9ACTN</name>
<dbReference type="PROSITE" id="PS00108">
    <property type="entry name" value="PROTEIN_KINASE_ST"/>
    <property type="match status" value="1"/>
</dbReference>
<dbReference type="EC" id="2.7.11.1" evidence="1"/>
<keyword evidence="9" id="KW-0472">Membrane</keyword>
<keyword evidence="6 7" id="KW-0067">ATP-binding</keyword>
<dbReference type="Gene3D" id="1.10.510.10">
    <property type="entry name" value="Transferase(Phosphotransferase) domain 1"/>
    <property type="match status" value="1"/>
</dbReference>
<reference evidence="11 12" key="1">
    <citation type="journal article" date="2016" name="Arch. Microbiol.">
        <title>Streptomyces zhihengii sp. nov., isolated from rhizospheric soil of Psammosilene tunicoides.</title>
        <authorList>
            <person name="Huang M.J."/>
            <person name="Fei J.J."/>
            <person name="Salam N."/>
            <person name="Kim C.J."/>
            <person name="Hozzein W.N."/>
            <person name="Xiao M."/>
            <person name="Huang H.Q."/>
            <person name="Li W.J."/>
        </authorList>
    </citation>
    <scope>NUCLEOTIDE SEQUENCE [LARGE SCALE GENOMIC DNA]</scope>
    <source>
        <strain evidence="11 12">YIM T102</strain>
    </source>
</reference>
<proteinExistence type="predicted"/>
<protein>
    <recommendedName>
        <fullName evidence="1">non-specific serine/threonine protein kinase</fullName>
        <ecNumber evidence="1">2.7.11.1</ecNumber>
    </recommendedName>
</protein>
<dbReference type="GO" id="GO:0016301">
    <property type="term" value="F:kinase activity"/>
    <property type="evidence" value="ECO:0007669"/>
    <property type="project" value="UniProtKB-KW"/>
</dbReference>
<keyword evidence="12" id="KW-1185">Reference proteome</keyword>
<dbReference type="InterPro" id="IPR011009">
    <property type="entry name" value="Kinase-like_dom_sf"/>
</dbReference>
<comment type="caution">
    <text evidence="11">The sequence shown here is derived from an EMBL/GenBank/DDBJ whole genome shotgun (WGS) entry which is preliminary data.</text>
</comment>
<dbReference type="InterPro" id="IPR008271">
    <property type="entry name" value="Ser/Thr_kinase_AS"/>
</dbReference>
<keyword evidence="3" id="KW-0808">Transferase</keyword>
<dbReference type="SUPFAM" id="SSF56112">
    <property type="entry name" value="Protein kinase-like (PK-like)"/>
    <property type="match status" value="1"/>
</dbReference>
<accession>A0ABS2UYI0</accession>
<dbReference type="PROSITE" id="PS50011">
    <property type="entry name" value="PROTEIN_KINASE_DOM"/>
    <property type="match status" value="1"/>
</dbReference>
<keyword evidence="9" id="KW-0812">Transmembrane</keyword>
<dbReference type="InterPro" id="IPR000719">
    <property type="entry name" value="Prot_kinase_dom"/>
</dbReference>
<keyword evidence="5 11" id="KW-0418">Kinase</keyword>
<evidence type="ECO:0000256" key="6">
    <source>
        <dbReference type="ARBA" id="ARBA00022840"/>
    </source>
</evidence>
<evidence type="ECO:0000256" key="8">
    <source>
        <dbReference type="SAM" id="MobiDB-lite"/>
    </source>
</evidence>
<keyword evidence="9" id="KW-1133">Transmembrane helix</keyword>
<keyword evidence="2" id="KW-0723">Serine/threonine-protein kinase</keyword>
<evidence type="ECO:0000256" key="9">
    <source>
        <dbReference type="SAM" id="Phobius"/>
    </source>
</evidence>
<feature type="region of interest" description="Disordered" evidence="8">
    <location>
        <begin position="249"/>
        <end position="298"/>
    </location>
</feature>
<evidence type="ECO:0000313" key="12">
    <source>
        <dbReference type="Proteomes" id="UP000664109"/>
    </source>
</evidence>
<keyword evidence="4 7" id="KW-0547">Nucleotide-binding</keyword>
<dbReference type="PANTHER" id="PTHR43289">
    <property type="entry name" value="MITOGEN-ACTIVATED PROTEIN KINASE KINASE KINASE 20-RELATED"/>
    <property type="match status" value="1"/>
</dbReference>
<evidence type="ECO:0000313" key="11">
    <source>
        <dbReference type="EMBL" id="MBM9622463.1"/>
    </source>
</evidence>
<dbReference type="Pfam" id="PF00069">
    <property type="entry name" value="Pkinase"/>
    <property type="match status" value="1"/>
</dbReference>
<feature type="binding site" evidence="7">
    <location>
        <position position="44"/>
    </location>
    <ligand>
        <name>ATP</name>
        <dbReference type="ChEBI" id="CHEBI:30616"/>
    </ligand>
</feature>
<dbReference type="Gene3D" id="3.30.200.20">
    <property type="entry name" value="Phosphorylase Kinase, domain 1"/>
    <property type="match status" value="1"/>
</dbReference>
<sequence>MSGAPGTGRLIAERYRLIGRIGEGVTGVAWLARDELLERDVAVKEVRGPGGGDPAAARALHGRLEHAARTAGRVSHRNVVAVHDVATYDGRPWIVMELVRGLALSEVLEGEGPLPPERAAHIGAEALAGLRAAHASGVAHLDVKPGNVLIANDGRILVTGFGMAAAAGTAGSLGPSAAAAADAPGAESDLWSLGALLFTAVEGRYPAGDGPAVAGRAGPALAPVIEGLLRQDPAERMTAAEAEHRLRLASAGGKQRTGAARTVSAPVPPPEAGGEAPEPAGGTPPDTAPAPDGQEGPRHATAVLAGGIAVLVVALAALVWVLAGG</sequence>
<evidence type="ECO:0000256" key="2">
    <source>
        <dbReference type="ARBA" id="ARBA00022527"/>
    </source>
</evidence>
<dbReference type="PROSITE" id="PS00107">
    <property type="entry name" value="PROTEIN_KINASE_ATP"/>
    <property type="match status" value="1"/>
</dbReference>
<feature type="compositionally biased region" description="Low complexity" evidence="8">
    <location>
        <begin position="272"/>
        <end position="293"/>
    </location>
</feature>
<dbReference type="PANTHER" id="PTHR43289:SF6">
    <property type="entry name" value="SERINE_THREONINE-PROTEIN KINASE NEKL-3"/>
    <property type="match status" value="1"/>
</dbReference>
<evidence type="ECO:0000256" key="4">
    <source>
        <dbReference type="ARBA" id="ARBA00022741"/>
    </source>
</evidence>
<dbReference type="InterPro" id="IPR017441">
    <property type="entry name" value="Protein_kinase_ATP_BS"/>
</dbReference>
<gene>
    <name evidence="11" type="ORF">JE024_27745</name>
</gene>
<dbReference type="Proteomes" id="UP000664109">
    <property type="component" value="Unassembled WGS sequence"/>
</dbReference>
<dbReference type="SMART" id="SM00220">
    <property type="entry name" value="S_TKc"/>
    <property type="match status" value="1"/>
</dbReference>
<organism evidence="11 12">
    <name type="scientific">Streptomyces zhihengii</name>
    <dbReference type="NCBI Taxonomy" id="1818004"/>
    <lineage>
        <taxon>Bacteria</taxon>
        <taxon>Bacillati</taxon>
        <taxon>Actinomycetota</taxon>
        <taxon>Actinomycetes</taxon>
        <taxon>Kitasatosporales</taxon>
        <taxon>Streptomycetaceae</taxon>
        <taxon>Streptomyces</taxon>
    </lineage>
</organism>
<evidence type="ECO:0000256" key="1">
    <source>
        <dbReference type="ARBA" id="ARBA00012513"/>
    </source>
</evidence>
<dbReference type="RefSeq" id="WP_205376196.1">
    <property type="nucleotide sequence ID" value="NZ_JAFEJA010000001.1"/>
</dbReference>
<evidence type="ECO:0000256" key="5">
    <source>
        <dbReference type="ARBA" id="ARBA00022777"/>
    </source>
</evidence>
<evidence type="ECO:0000259" key="10">
    <source>
        <dbReference type="PROSITE" id="PS50011"/>
    </source>
</evidence>
<evidence type="ECO:0000256" key="3">
    <source>
        <dbReference type="ARBA" id="ARBA00022679"/>
    </source>
</evidence>
<evidence type="ECO:0000256" key="7">
    <source>
        <dbReference type="PROSITE-ProRule" id="PRU10141"/>
    </source>
</evidence>
<feature type="transmembrane region" description="Helical" evidence="9">
    <location>
        <begin position="302"/>
        <end position="323"/>
    </location>
</feature>
<dbReference type="EMBL" id="JAFEJA010000001">
    <property type="protein sequence ID" value="MBM9622463.1"/>
    <property type="molecule type" value="Genomic_DNA"/>
</dbReference>
<dbReference type="CDD" id="cd14014">
    <property type="entry name" value="STKc_PknB_like"/>
    <property type="match status" value="1"/>
</dbReference>